<evidence type="ECO:0000256" key="5">
    <source>
        <dbReference type="ARBA" id="ARBA00022989"/>
    </source>
</evidence>
<accession>A0ABR1FV82</accession>
<feature type="transmembrane region" description="Helical" evidence="8">
    <location>
        <begin position="409"/>
        <end position="432"/>
    </location>
</feature>
<reference evidence="10 11" key="1">
    <citation type="submission" date="2024-03" db="EMBL/GenBank/DDBJ databases">
        <title>Aureococcus anophagefferens CCMP1851 and Kratosvirus quantuckense: Draft genome of a second virus-susceptible host strain in the model system.</title>
        <authorList>
            <person name="Chase E."/>
            <person name="Truchon A.R."/>
            <person name="Schepens W."/>
            <person name="Wilhelm S.W."/>
        </authorList>
    </citation>
    <scope>NUCLEOTIDE SEQUENCE [LARGE SCALE GENOMIC DNA]</scope>
    <source>
        <strain evidence="10 11">CCMP1851</strain>
    </source>
</reference>
<evidence type="ECO:0000256" key="8">
    <source>
        <dbReference type="RuleBase" id="RU362002"/>
    </source>
</evidence>
<evidence type="ECO:0000256" key="3">
    <source>
        <dbReference type="ARBA" id="ARBA00022448"/>
    </source>
</evidence>
<gene>
    <name evidence="10" type="primary">AMT3</name>
    <name evidence="10" type="ORF">SO694_000253102</name>
</gene>
<dbReference type="InterPro" id="IPR024041">
    <property type="entry name" value="NH4_transpt_AmtB-like_dom"/>
</dbReference>
<organism evidence="10 11">
    <name type="scientific">Aureococcus anophagefferens</name>
    <name type="common">Harmful bloom alga</name>
    <dbReference type="NCBI Taxonomy" id="44056"/>
    <lineage>
        <taxon>Eukaryota</taxon>
        <taxon>Sar</taxon>
        <taxon>Stramenopiles</taxon>
        <taxon>Ochrophyta</taxon>
        <taxon>Pelagophyceae</taxon>
        <taxon>Pelagomonadales</taxon>
        <taxon>Pelagomonadaceae</taxon>
        <taxon>Aureococcus</taxon>
    </lineage>
</organism>
<feature type="domain" description="Ammonium transporter AmtB-like" evidence="9">
    <location>
        <begin position="43"/>
        <end position="459"/>
    </location>
</feature>
<protein>
    <recommendedName>
        <fullName evidence="8">Ammonium transporter</fullName>
    </recommendedName>
</protein>
<name>A0ABR1FV82_AURAN</name>
<comment type="caution">
    <text evidence="10">The sequence shown here is derived from an EMBL/GenBank/DDBJ whole genome shotgun (WGS) entry which is preliminary data.</text>
</comment>
<dbReference type="EMBL" id="JBBJCI010000224">
    <property type="protein sequence ID" value="KAK7239303.1"/>
    <property type="molecule type" value="Genomic_DNA"/>
</dbReference>
<dbReference type="InterPro" id="IPR001905">
    <property type="entry name" value="Ammonium_transpt"/>
</dbReference>
<sequence length="478" mass="50066">MGVSADDDTILALTARIAALEGNHGVDDDAPVYLSAADANAFWLLFGMAGFAMLEVGSVQLKNTKNILIKNVFDASIAAIFWWFFGYGIAFGDDNFPKTGNNGFLGKSGYFYEGNSGSPLTMSADGKTYAKAFWLFQWAFAGAAATIVSGAVAERCKFGAYVCYSCVITGFIYPVCVHMGWDGSGKLSPWRSSKLVGGCGVIDFAGSGVVHMTGGVAALVAAKMVGPRTDWKRGLPQQSVVYQTLGVLMLWVGWYGFNGVSTLAITGYGGLAAHVMMTTTISAATGCLATTFLGYLVDHVIDTAYANNGILAGLVSITAPCPVVNLWGAFVIGLIAAPAPVYLGASKSLVFLGIDDVVDAFPVHGACGMWGVIAASLFATEYYYKIAYYSDDDRASECAGVFYGGDGGALGSACLFVLFIIAWVGGTMTLLFTAMHLTIGIRCSPEEEAMGMDDSKHGGSVLTDLEMSAAQVPAGTEA</sequence>
<keyword evidence="3 8" id="KW-0813">Transport</keyword>
<keyword evidence="5 8" id="KW-1133">Transmembrane helix</keyword>
<dbReference type="InterPro" id="IPR029020">
    <property type="entry name" value="Ammonium/urea_transptr"/>
</dbReference>
<keyword evidence="6 8" id="KW-0472">Membrane</keyword>
<evidence type="ECO:0000313" key="11">
    <source>
        <dbReference type="Proteomes" id="UP001363151"/>
    </source>
</evidence>
<comment type="similarity">
    <text evidence="2 8">Belongs to the ammonia transporter channel (TC 1.A.11.2) family.</text>
</comment>
<feature type="transmembrane region" description="Helical" evidence="8">
    <location>
        <begin position="201"/>
        <end position="220"/>
    </location>
</feature>
<feature type="transmembrane region" description="Helical" evidence="8">
    <location>
        <begin position="277"/>
        <end position="297"/>
    </location>
</feature>
<dbReference type="Gene3D" id="1.10.3430.10">
    <property type="entry name" value="Ammonium transporter AmtB like domains"/>
    <property type="match status" value="1"/>
</dbReference>
<evidence type="ECO:0000256" key="1">
    <source>
        <dbReference type="ARBA" id="ARBA00004141"/>
    </source>
</evidence>
<feature type="transmembrane region" description="Helical" evidence="8">
    <location>
        <begin position="41"/>
        <end position="59"/>
    </location>
</feature>
<dbReference type="NCBIfam" id="TIGR00836">
    <property type="entry name" value="amt"/>
    <property type="match status" value="1"/>
</dbReference>
<evidence type="ECO:0000259" key="9">
    <source>
        <dbReference type="Pfam" id="PF00909"/>
    </source>
</evidence>
<keyword evidence="11" id="KW-1185">Reference proteome</keyword>
<feature type="transmembrane region" description="Helical" evidence="8">
    <location>
        <begin position="71"/>
        <end position="90"/>
    </location>
</feature>
<dbReference type="SUPFAM" id="SSF111352">
    <property type="entry name" value="Ammonium transporter"/>
    <property type="match status" value="1"/>
</dbReference>
<feature type="transmembrane region" description="Helical" evidence="8">
    <location>
        <begin position="309"/>
        <end position="337"/>
    </location>
</feature>
<feature type="transmembrane region" description="Helical" evidence="8">
    <location>
        <begin position="132"/>
        <end position="153"/>
    </location>
</feature>
<keyword evidence="4 8" id="KW-0812">Transmembrane</keyword>
<keyword evidence="7 8" id="KW-0924">Ammonia transport</keyword>
<dbReference type="Proteomes" id="UP001363151">
    <property type="component" value="Unassembled WGS sequence"/>
</dbReference>
<evidence type="ECO:0000256" key="6">
    <source>
        <dbReference type="ARBA" id="ARBA00023136"/>
    </source>
</evidence>
<evidence type="ECO:0000256" key="2">
    <source>
        <dbReference type="ARBA" id="ARBA00005887"/>
    </source>
</evidence>
<dbReference type="Pfam" id="PF00909">
    <property type="entry name" value="Ammonium_transp"/>
    <property type="match status" value="1"/>
</dbReference>
<comment type="caution">
    <text evidence="8">Lacks conserved residue(s) required for the propagation of feature annotation.</text>
</comment>
<dbReference type="PANTHER" id="PTHR11730">
    <property type="entry name" value="AMMONIUM TRANSPORTER"/>
    <property type="match status" value="1"/>
</dbReference>
<dbReference type="PANTHER" id="PTHR11730:SF6">
    <property type="entry name" value="AMMONIUM TRANSPORTER"/>
    <property type="match status" value="1"/>
</dbReference>
<evidence type="ECO:0000313" key="10">
    <source>
        <dbReference type="EMBL" id="KAK7239303.1"/>
    </source>
</evidence>
<proteinExistence type="inferred from homology"/>
<feature type="transmembrane region" description="Helical" evidence="8">
    <location>
        <begin position="160"/>
        <end position="181"/>
    </location>
</feature>
<feature type="transmembrane region" description="Helical" evidence="8">
    <location>
        <begin position="240"/>
        <end position="257"/>
    </location>
</feature>
<comment type="subcellular location">
    <subcellularLocation>
        <location evidence="8">Cell membrane</location>
        <topology evidence="8">Multi-pass membrane protein</topology>
    </subcellularLocation>
    <subcellularLocation>
        <location evidence="1">Membrane</location>
        <topology evidence="1">Multi-pass membrane protein</topology>
    </subcellularLocation>
</comment>
<evidence type="ECO:0000256" key="4">
    <source>
        <dbReference type="ARBA" id="ARBA00022692"/>
    </source>
</evidence>
<evidence type="ECO:0000256" key="7">
    <source>
        <dbReference type="ARBA" id="ARBA00023177"/>
    </source>
</evidence>